<dbReference type="EMBL" id="KB743380">
    <property type="protein sequence ID" value="EOA99084.1"/>
    <property type="molecule type" value="Genomic_DNA"/>
</dbReference>
<accession>R0LC63</accession>
<dbReference type="Proteomes" id="UP000296049">
    <property type="component" value="Unassembled WGS sequence"/>
</dbReference>
<evidence type="ECO:0000313" key="1">
    <source>
        <dbReference type="EMBL" id="EOA99084.1"/>
    </source>
</evidence>
<evidence type="ECO:0000313" key="2">
    <source>
        <dbReference type="Proteomes" id="UP000296049"/>
    </source>
</evidence>
<keyword evidence="2" id="KW-1185">Reference proteome</keyword>
<protein>
    <submittedName>
        <fullName evidence="1">Uncharacterized protein</fullName>
    </submittedName>
</protein>
<proteinExistence type="predicted"/>
<name>R0LC63_ANAPL</name>
<reference evidence="2" key="1">
    <citation type="journal article" date="2013" name="Nat. Genet.">
        <title>The duck genome and transcriptome provide insight into an avian influenza virus reservoir species.</title>
        <authorList>
            <person name="Huang Y."/>
            <person name="Li Y."/>
            <person name="Burt D.W."/>
            <person name="Chen H."/>
            <person name="Zhang Y."/>
            <person name="Qian W."/>
            <person name="Kim H."/>
            <person name="Gan S."/>
            <person name="Zhao Y."/>
            <person name="Li J."/>
            <person name="Yi K."/>
            <person name="Feng H."/>
            <person name="Zhu P."/>
            <person name="Li B."/>
            <person name="Liu Q."/>
            <person name="Fairley S."/>
            <person name="Magor K.E."/>
            <person name="Du Z."/>
            <person name="Hu X."/>
            <person name="Goodman L."/>
            <person name="Tafer H."/>
            <person name="Vignal A."/>
            <person name="Lee T."/>
            <person name="Kim K.W."/>
            <person name="Sheng Z."/>
            <person name="An Y."/>
            <person name="Searle S."/>
            <person name="Herrero J."/>
            <person name="Groenen M.A."/>
            <person name="Crooijmans R.P."/>
            <person name="Faraut T."/>
            <person name="Cai Q."/>
            <person name="Webster R.G."/>
            <person name="Aldridge J.R."/>
            <person name="Warren W.C."/>
            <person name="Bartschat S."/>
            <person name="Kehr S."/>
            <person name="Marz M."/>
            <person name="Stadler P.F."/>
            <person name="Smith J."/>
            <person name="Kraus R.H."/>
            <person name="Zhao Y."/>
            <person name="Ren L."/>
            <person name="Fei J."/>
            <person name="Morisson M."/>
            <person name="Kaiser P."/>
            <person name="Griffin D.K."/>
            <person name="Rao M."/>
            <person name="Pitel F."/>
            <person name="Wang J."/>
            <person name="Li N."/>
        </authorList>
    </citation>
    <scope>NUCLEOTIDE SEQUENCE [LARGE SCALE GENOMIC DNA]</scope>
</reference>
<sequence length="337" mass="36780">MEQPSYKVQTGLPIQPSWSPVRNIPAERQLSVLVCCLGLSQSYLKAHGTCGEIGTLLLWLDAIYRALSLLEGCSSSFTGRLYAGAKLQENQDSTIKRKCQNSCKPQQYILTTCHNDPNICQLGSVSSGSSCYMKCISAFIRVRFEGGDASQYGEHAQFHRGIYECFALNPLYSIGVDVLVAIQFLISSIFLLLSPIPHVQSDHKATEAEESYLYVAAEISQGTGGCYRAAHLSNSYSSQQASPRASLCCLNLARESSGIRVLASASWCFWGMCWVVGQGKRSRNCSETVPASLKVLAVSKTLHIFKTSNLKILRVTNGDECGGLSPYRPLAKALVPL</sequence>
<dbReference type="AlphaFoldDB" id="R0LC63"/>
<organism evidence="1 2">
    <name type="scientific">Anas platyrhynchos</name>
    <name type="common">Mallard</name>
    <name type="synonym">Anas boschas</name>
    <dbReference type="NCBI Taxonomy" id="8839"/>
    <lineage>
        <taxon>Eukaryota</taxon>
        <taxon>Metazoa</taxon>
        <taxon>Chordata</taxon>
        <taxon>Craniata</taxon>
        <taxon>Vertebrata</taxon>
        <taxon>Euteleostomi</taxon>
        <taxon>Archelosauria</taxon>
        <taxon>Archosauria</taxon>
        <taxon>Dinosauria</taxon>
        <taxon>Saurischia</taxon>
        <taxon>Theropoda</taxon>
        <taxon>Coelurosauria</taxon>
        <taxon>Aves</taxon>
        <taxon>Neognathae</taxon>
        <taxon>Galloanserae</taxon>
        <taxon>Anseriformes</taxon>
        <taxon>Anatidae</taxon>
        <taxon>Anatinae</taxon>
        <taxon>Anas</taxon>
    </lineage>
</organism>
<gene>
    <name evidence="1" type="ORF">Anapl_08853</name>
</gene>